<name>X0ZG79_9ZZZZ</name>
<sequence>MKRNDKSMTLRGSISLQVNRQFEGFNILEYSNVLDLSKAWKVIGYAVWPTGFRPGFAAQFITQSASIESFLATDVNIFDTANILIQNSPEDNRQIAWGNSLVNLGSGDKVQSSSQVQAIEYESYWIDPNHVIQDELNLYLRVGASNEFEGQVKQFNYIVYLEEYEISDIESIIYNIKGKSQDL</sequence>
<protein>
    <submittedName>
        <fullName evidence="1">Uncharacterized protein</fullName>
    </submittedName>
</protein>
<evidence type="ECO:0000313" key="1">
    <source>
        <dbReference type="EMBL" id="GAG68304.1"/>
    </source>
</evidence>
<feature type="non-terminal residue" evidence="1">
    <location>
        <position position="183"/>
    </location>
</feature>
<dbReference type="EMBL" id="BART01004235">
    <property type="protein sequence ID" value="GAG68304.1"/>
    <property type="molecule type" value="Genomic_DNA"/>
</dbReference>
<gene>
    <name evidence="1" type="ORF">S01H4_10834</name>
</gene>
<comment type="caution">
    <text evidence="1">The sequence shown here is derived from an EMBL/GenBank/DDBJ whole genome shotgun (WGS) entry which is preliminary data.</text>
</comment>
<accession>X0ZG79</accession>
<dbReference type="AlphaFoldDB" id="X0ZG79"/>
<reference evidence="1" key="1">
    <citation type="journal article" date="2014" name="Front. Microbiol.">
        <title>High frequency of phylogenetically diverse reductive dehalogenase-homologous genes in deep subseafloor sedimentary metagenomes.</title>
        <authorList>
            <person name="Kawai M."/>
            <person name="Futagami T."/>
            <person name="Toyoda A."/>
            <person name="Takaki Y."/>
            <person name="Nishi S."/>
            <person name="Hori S."/>
            <person name="Arai W."/>
            <person name="Tsubouchi T."/>
            <person name="Morono Y."/>
            <person name="Uchiyama I."/>
            <person name="Ito T."/>
            <person name="Fujiyama A."/>
            <person name="Inagaki F."/>
            <person name="Takami H."/>
        </authorList>
    </citation>
    <scope>NUCLEOTIDE SEQUENCE</scope>
    <source>
        <strain evidence="1">Expedition CK06-06</strain>
    </source>
</reference>
<organism evidence="1">
    <name type="scientific">marine sediment metagenome</name>
    <dbReference type="NCBI Taxonomy" id="412755"/>
    <lineage>
        <taxon>unclassified sequences</taxon>
        <taxon>metagenomes</taxon>
        <taxon>ecological metagenomes</taxon>
    </lineage>
</organism>
<proteinExistence type="predicted"/>